<comment type="caution">
    <text evidence="4">The sequence shown here is derived from an EMBL/GenBank/DDBJ whole genome shotgun (WGS) entry which is preliminary data.</text>
</comment>
<name>A0A3L6E4Z9_MAIZE</name>
<keyword evidence="2" id="KW-0472">Membrane</keyword>
<sequence length="1086" mass="121906">MEHFYVMEQKFWPQQSLSNDSCSPQIVPRCRGICLDQSRGLANGIVFYGRQSLGGHNVVWRLYEAIKAHYQNIKLTGFLDKNSGERNFLDAVRGEGSQRPPGVRVPGATDFSRLLKVGEGGAYLTSPRGGMVVAIKKLNPNDIRKHFSLAIYIFLAGSQIIISIAKFTSFFGPRIKEEIVELPHHGSALKEQISSTKIPARLKSGSGLCSACENFMSEAVTYLGKEQTQDRIMEFLHDACSQSFSFEQKCVELMDSYATLLFAKITEIRPEAFCKRYGLCRDTTLLSGVGSDSTSARFEIIQILVKECNKIEGHIQQVEQIVVERSEGWHCGYFCYLAWIPRQCEDGPEGRVLGGDPLSEKYVSSANELPCQAEEVFAQLPNPCQGQPDGQMLHIMEDGKGEVVRVIIEVEDTGPWLTLYASLRRPVIPIIWFWSNLELYTDLASFSNKYQIYQKQAITQLRLHDHHQNGSCKTSKEMIPRPGPAAGALSLVLHGGDDGIHSGGGQLRRQLVAGRHAHRRAMAQAWTPLLLPFKFWRNTFSSCLLKELKHRKIKDRCTSPDSMPINDLKVLREQIAGGQPRTHRPWTGKGNFDLENNIIIDLENKRVFKNIKTSYISAYLAVQQWHQPLPFHALIGYLTLDSTTTKQADYVPDTLHAEQMTEQAGLNCSGHSGKLLITPAYLYDFIIEAQRQMIRFYVITYYALIYWVFTDILKECVEGEEVGRLPCLFQEMYMKGEEVGRLSCEIASTGTMPVIEEIQRSAEDSGDKRNLKMCLGMLKSMRNRCDQNFVAYRKGLGVVCNKKGGFGVDDFVVEFFGEVYPSWRWYEKQDGIKHIQNNSEDQAPEFYNIMLERPKGPTKVSVFIASNDTEQACDFRITGIYHDGAYAVSLGDSDIVITKASALSALPPPTHPFLDHRGRRGKLALTRSDLAGPRGPALANPALHGRYAVRRPLHLNSTDYRSSCSPPEASFQADCLDDLAFAIMHEMSKLSYRLKSSIQLHLDGSTAVVEDIGRQLLTYGRRIPTPELFARIDVVDASTVKRVANRFIFDQAATTDSVQLEAMVVIEMVVTEPATHGRGEHVKAPP</sequence>
<dbReference type="InterPro" id="IPR011249">
    <property type="entry name" value="Metalloenz_LuxS/M16"/>
</dbReference>
<dbReference type="InterPro" id="IPR007856">
    <property type="entry name" value="SapB_1"/>
</dbReference>
<dbReference type="Gene3D" id="1.10.225.10">
    <property type="entry name" value="Saposin-like"/>
    <property type="match status" value="1"/>
</dbReference>
<keyword evidence="2" id="KW-0812">Transmembrane</keyword>
<gene>
    <name evidence="4" type="primary">At3g02090_5</name>
    <name evidence="4" type="ORF">Zm00014a_022111</name>
</gene>
<dbReference type="SUPFAM" id="SSF63411">
    <property type="entry name" value="LuxS/MPP-like metallohydrolase"/>
    <property type="match status" value="1"/>
</dbReference>
<dbReference type="Proteomes" id="UP000251960">
    <property type="component" value="Chromosome 7"/>
</dbReference>
<dbReference type="PANTHER" id="PTHR46655:SF1">
    <property type="entry name" value="HISTONE-LYSINE N-METHYLTRANSFERASE ATXR3"/>
    <property type="match status" value="1"/>
</dbReference>
<keyword evidence="1" id="KW-1015">Disulfide bond</keyword>
<dbReference type="InterPro" id="IPR008139">
    <property type="entry name" value="SaposinB_dom"/>
</dbReference>
<reference evidence="4 5" key="1">
    <citation type="journal article" date="2018" name="Nat. Genet.">
        <title>Extensive intraspecific gene order and gene structural variations between Mo17 and other maize genomes.</title>
        <authorList>
            <person name="Sun S."/>
            <person name="Zhou Y."/>
            <person name="Chen J."/>
            <person name="Shi J."/>
            <person name="Zhao H."/>
            <person name="Zhao H."/>
            <person name="Song W."/>
            <person name="Zhang M."/>
            <person name="Cui Y."/>
            <person name="Dong X."/>
            <person name="Liu H."/>
            <person name="Ma X."/>
            <person name="Jiao Y."/>
            <person name="Wang B."/>
            <person name="Wei X."/>
            <person name="Stein J.C."/>
            <person name="Glaubitz J.C."/>
            <person name="Lu F."/>
            <person name="Yu G."/>
            <person name="Liang C."/>
            <person name="Fengler K."/>
            <person name="Li B."/>
            <person name="Rafalski A."/>
            <person name="Schnable P.S."/>
            <person name="Ware D.H."/>
            <person name="Buckler E.S."/>
            <person name="Lai J."/>
        </authorList>
    </citation>
    <scope>NUCLEOTIDE SEQUENCE [LARGE SCALE GENOMIC DNA]</scope>
    <source>
        <strain evidence="5">cv. Missouri 17</strain>
        <tissue evidence="4">Seedling</tissue>
    </source>
</reference>
<evidence type="ECO:0000256" key="1">
    <source>
        <dbReference type="ARBA" id="ARBA00023157"/>
    </source>
</evidence>
<dbReference type="ExpressionAtlas" id="A0A3L6E4Z9">
    <property type="expression patterns" value="baseline and differential"/>
</dbReference>
<evidence type="ECO:0000259" key="3">
    <source>
        <dbReference type="PROSITE" id="PS50015"/>
    </source>
</evidence>
<accession>A0A3L6E4Z9</accession>
<dbReference type="GO" id="GO:0006629">
    <property type="term" value="P:lipid metabolic process"/>
    <property type="evidence" value="ECO:0007669"/>
    <property type="project" value="InterPro"/>
</dbReference>
<dbReference type="InterPro" id="IPR011001">
    <property type="entry name" value="Saposin-like"/>
</dbReference>
<dbReference type="SMART" id="SM00741">
    <property type="entry name" value="SapB"/>
    <property type="match status" value="1"/>
</dbReference>
<dbReference type="Pfam" id="PF05184">
    <property type="entry name" value="SapB_1"/>
    <property type="match status" value="1"/>
</dbReference>
<dbReference type="GO" id="GO:0046872">
    <property type="term" value="F:metal ion binding"/>
    <property type="evidence" value="ECO:0007669"/>
    <property type="project" value="InterPro"/>
</dbReference>
<protein>
    <submittedName>
        <fullName evidence="4">Putative mitochondrial-processing peptidase subunit beta, mitochondrial</fullName>
    </submittedName>
</protein>
<dbReference type="Gene3D" id="3.30.830.10">
    <property type="entry name" value="Metalloenzyme, LuxS/M16 peptidase-like"/>
    <property type="match status" value="1"/>
</dbReference>
<dbReference type="SUPFAM" id="SSF47862">
    <property type="entry name" value="Saposin"/>
    <property type="match status" value="1"/>
</dbReference>
<dbReference type="Gene3D" id="3.40.50.450">
    <property type="match status" value="1"/>
</dbReference>
<dbReference type="EMBL" id="NCVQ01000008">
    <property type="protein sequence ID" value="PWZ15939.1"/>
    <property type="molecule type" value="Genomic_DNA"/>
</dbReference>
<feature type="domain" description="Saposin B-type" evidence="3">
    <location>
        <begin position="205"/>
        <end position="284"/>
    </location>
</feature>
<dbReference type="PROSITE" id="PS50015">
    <property type="entry name" value="SAP_B"/>
    <property type="match status" value="1"/>
</dbReference>
<dbReference type="AlphaFoldDB" id="A0A3L6E4Z9"/>
<evidence type="ECO:0000313" key="5">
    <source>
        <dbReference type="Proteomes" id="UP000251960"/>
    </source>
</evidence>
<evidence type="ECO:0000256" key="2">
    <source>
        <dbReference type="SAM" id="Phobius"/>
    </source>
</evidence>
<feature type="transmembrane region" description="Helical" evidence="2">
    <location>
        <begin position="146"/>
        <end position="165"/>
    </location>
</feature>
<organism evidence="4 5">
    <name type="scientific">Zea mays</name>
    <name type="common">Maize</name>
    <dbReference type="NCBI Taxonomy" id="4577"/>
    <lineage>
        <taxon>Eukaryota</taxon>
        <taxon>Viridiplantae</taxon>
        <taxon>Streptophyta</taxon>
        <taxon>Embryophyta</taxon>
        <taxon>Tracheophyta</taxon>
        <taxon>Spermatophyta</taxon>
        <taxon>Magnoliopsida</taxon>
        <taxon>Liliopsida</taxon>
        <taxon>Poales</taxon>
        <taxon>Poaceae</taxon>
        <taxon>PACMAD clade</taxon>
        <taxon>Panicoideae</taxon>
        <taxon>Andropogonodae</taxon>
        <taxon>Andropogoneae</taxon>
        <taxon>Tripsacinae</taxon>
        <taxon>Zea</taxon>
    </lineage>
</organism>
<proteinExistence type="predicted"/>
<evidence type="ECO:0000313" key="4">
    <source>
        <dbReference type="EMBL" id="PWZ15939.1"/>
    </source>
</evidence>
<dbReference type="PANTHER" id="PTHR46655">
    <property type="entry name" value="HISTONE-LYSINE N-METHYLTRANSFERASE ATXR3"/>
    <property type="match status" value="1"/>
</dbReference>
<keyword evidence="2" id="KW-1133">Transmembrane helix</keyword>